<protein>
    <submittedName>
        <fullName evidence="9">Serine/threonine protein kinase</fullName>
    </submittedName>
</protein>
<evidence type="ECO:0000259" key="7">
    <source>
        <dbReference type="PROSITE" id="PS50011"/>
    </source>
</evidence>
<dbReference type="PROSITE" id="PS50011">
    <property type="entry name" value="PROTEIN_KINASE_DOM"/>
    <property type="match status" value="1"/>
</dbReference>
<dbReference type="InterPro" id="IPR001789">
    <property type="entry name" value="Sig_transdc_resp-reg_receiver"/>
</dbReference>
<feature type="binding site" evidence="6">
    <location>
        <position position="63"/>
    </location>
    <ligand>
        <name>ATP</name>
        <dbReference type="ChEBI" id="CHEBI:30616"/>
    </ligand>
</feature>
<gene>
    <name evidence="9" type="ORF">HNQ65_002267</name>
</gene>
<keyword evidence="4 6" id="KW-0067">ATP-binding</keyword>
<keyword evidence="1" id="KW-0808">Transferase</keyword>
<evidence type="ECO:0000256" key="2">
    <source>
        <dbReference type="ARBA" id="ARBA00022741"/>
    </source>
</evidence>
<dbReference type="InterPro" id="IPR000719">
    <property type="entry name" value="Prot_kinase_dom"/>
</dbReference>
<sequence length="431" mass="47640">MRLTSSSSTAAPLVTRSAPPTSQELTVMMPFGRYSVQAQVGIGGMGTVYRGTQLSLGRPVAIKVLRVSDGYDFAFEDRFRREARAMATLNHPNIVAIYDYGHIGTEFLFFVMEYVDGTDLGDIMRTGRMTRELALQLLPQICAGLEYAHSKGIVHRDIKPANIMLTRQGEVKITDFGLAKDVMRAPSMVTETHMVMGTPEYAAPEQFNAHRHVDHRADIYALGVLMYQMLTGALPRGSWQPPSSLLPGLDPRLDAVVIRALMTDPGHRFQNVGDMRRAIEAAMVPAAQAPSRPMPVAQPSAGRILLLEDDLMVRDLMRRALEKAGYEVVETGDGKDTLRLYQEAMHQGQPYDLAILDLTIPDGMCGRETMLYLRRMDPQILAIVSSGYRDDPVMKDCGAYGFAAALPKPYQVEGLLQIVNGVLAVGRRRTL</sequence>
<dbReference type="GO" id="GO:0000160">
    <property type="term" value="P:phosphorelay signal transduction system"/>
    <property type="evidence" value="ECO:0007669"/>
    <property type="project" value="InterPro"/>
</dbReference>
<dbReference type="Gene3D" id="1.10.510.10">
    <property type="entry name" value="Transferase(Phosphotransferase) domain 1"/>
    <property type="match status" value="1"/>
</dbReference>
<dbReference type="CDD" id="cd00156">
    <property type="entry name" value="REC"/>
    <property type="match status" value="1"/>
</dbReference>
<accession>A0A7W7YBA6</accession>
<comment type="caution">
    <text evidence="9">The sequence shown here is derived from an EMBL/GenBank/DDBJ whole genome shotgun (WGS) entry which is preliminary data.</text>
</comment>
<keyword evidence="2 6" id="KW-0547">Nucleotide-binding</keyword>
<dbReference type="InterPro" id="IPR008271">
    <property type="entry name" value="Ser/Thr_kinase_AS"/>
</dbReference>
<dbReference type="InterPro" id="IPR011009">
    <property type="entry name" value="Kinase-like_dom_sf"/>
</dbReference>
<feature type="modified residue" description="4-aspartylphosphate" evidence="5">
    <location>
        <position position="357"/>
    </location>
</feature>
<evidence type="ECO:0000313" key="9">
    <source>
        <dbReference type="EMBL" id="MBB5032685.1"/>
    </source>
</evidence>
<dbReference type="Pfam" id="PF00069">
    <property type="entry name" value="Pkinase"/>
    <property type="match status" value="1"/>
</dbReference>
<organism evidence="9 10">
    <name type="scientific">Prosthecobacter vanneervenii</name>
    <dbReference type="NCBI Taxonomy" id="48466"/>
    <lineage>
        <taxon>Bacteria</taxon>
        <taxon>Pseudomonadati</taxon>
        <taxon>Verrucomicrobiota</taxon>
        <taxon>Verrucomicrobiia</taxon>
        <taxon>Verrucomicrobiales</taxon>
        <taxon>Verrucomicrobiaceae</taxon>
        <taxon>Prosthecobacter</taxon>
    </lineage>
</organism>
<dbReference type="Proteomes" id="UP000590740">
    <property type="component" value="Unassembled WGS sequence"/>
</dbReference>
<keyword evidence="9" id="KW-0723">Serine/threonine-protein kinase</keyword>
<dbReference type="CDD" id="cd14014">
    <property type="entry name" value="STKc_PknB_like"/>
    <property type="match status" value="1"/>
</dbReference>
<keyword evidence="10" id="KW-1185">Reference proteome</keyword>
<dbReference type="SUPFAM" id="SSF52172">
    <property type="entry name" value="CheY-like"/>
    <property type="match status" value="1"/>
</dbReference>
<dbReference type="RefSeq" id="WP_184339600.1">
    <property type="nucleotide sequence ID" value="NZ_JACHIG010000004.1"/>
</dbReference>
<feature type="domain" description="Response regulatory" evidence="8">
    <location>
        <begin position="303"/>
        <end position="423"/>
    </location>
</feature>
<dbReference type="PROSITE" id="PS00108">
    <property type="entry name" value="PROTEIN_KINASE_ST"/>
    <property type="match status" value="1"/>
</dbReference>
<proteinExistence type="predicted"/>
<dbReference type="Gene3D" id="3.40.50.2300">
    <property type="match status" value="1"/>
</dbReference>
<dbReference type="PROSITE" id="PS00107">
    <property type="entry name" value="PROTEIN_KINASE_ATP"/>
    <property type="match status" value="1"/>
</dbReference>
<dbReference type="PROSITE" id="PS50110">
    <property type="entry name" value="RESPONSE_REGULATORY"/>
    <property type="match status" value="1"/>
</dbReference>
<dbReference type="Gene3D" id="3.30.200.20">
    <property type="entry name" value="Phosphorylase Kinase, domain 1"/>
    <property type="match status" value="1"/>
</dbReference>
<dbReference type="PANTHER" id="PTHR43289">
    <property type="entry name" value="MITOGEN-ACTIVATED PROTEIN KINASE KINASE KINASE 20-RELATED"/>
    <property type="match status" value="1"/>
</dbReference>
<dbReference type="AlphaFoldDB" id="A0A7W7YBA6"/>
<reference evidence="9 10" key="1">
    <citation type="submission" date="2020-08" db="EMBL/GenBank/DDBJ databases">
        <title>Genomic Encyclopedia of Type Strains, Phase IV (KMG-IV): sequencing the most valuable type-strain genomes for metagenomic binning, comparative biology and taxonomic classification.</title>
        <authorList>
            <person name="Goeker M."/>
        </authorList>
    </citation>
    <scope>NUCLEOTIDE SEQUENCE [LARGE SCALE GENOMIC DNA]</scope>
    <source>
        <strain evidence="9 10">DSM 12252</strain>
    </source>
</reference>
<evidence type="ECO:0000256" key="5">
    <source>
        <dbReference type="PROSITE-ProRule" id="PRU00169"/>
    </source>
</evidence>
<keyword evidence="3 9" id="KW-0418">Kinase</keyword>
<evidence type="ECO:0000256" key="3">
    <source>
        <dbReference type="ARBA" id="ARBA00022777"/>
    </source>
</evidence>
<dbReference type="SUPFAM" id="SSF56112">
    <property type="entry name" value="Protein kinase-like (PK-like)"/>
    <property type="match status" value="1"/>
</dbReference>
<evidence type="ECO:0000259" key="8">
    <source>
        <dbReference type="PROSITE" id="PS50110"/>
    </source>
</evidence>
<evidence type="ECO:0000256" key="1">
    <source>
        <dbReference type="ARBA" id="ARBA00022679"/>
    </source>
</evidence>
<dbReference type="InterPro" id="IPR011006">
    <property type="entry name" value="CheY-like_superfamily"/>
</dbReference>
<dbReference type="PANTHER" id="PTHR43289:SF6">
    <property type="entry name" value="SERINE_THREONINE-PROTEIN KINASE NEKL-3"/>
    <property type="match status" value="1"/>
</dbReference>
<dbReference type="SMART" id="SM00448">
    <property type="entry name" value="REC"/>
    <property type="match status" value="1"/>
</dbReference>
<evidence type="ECO:0000313" key="10">
    <source>
        <dbReference type="Proteomes" id="UP000590740"/>
    </source>
</evidence>
<dbReference type="Pfam" id="PF00072">
    <property type="entry name" value="Response_reg"/>
    <property type="match status" value="1"/>
</dbReference>
<dbReference type="InterPro" id="IPR017441">
    <property type="entry name" value="Protein_kinase_ATP_BS"/>
</dbReference>
<feature type="domain" description="Protein kinase" evidence="7">
    <location>
        <begin position="34"/>
        <end position="283"/>
    </location>
</feature>
<keyword evidence="5" id="KW-0597">Phosphoprotein</keyword>
<evidence type="ECO:0000256" key="4">
    <source>
        <dbReference type="ARBA" id="ARBA00022840"/>
    </source>
</evidence>
<dbReference type="GO" id="GO:0005524">
    <property type="term" value="F:ATP binding"/>
    <property type="evidence" value="ECO:0007669"/>
    <property type="project" value="UniProtKB-UniRule"/>
</dbReference>
<dbReference type="GO" id="GO:0004674">
    <property type="term" value="F:protein serine/threonine kinase activity"/>
    <property type="evidence" value="ECO:0007669"/>
    <property type="project" value="UniProtKB-KW"/>
</dbReference>
<name>A0A7W7YBA6_9BACT</name>
<dbReference type="SMART" id="SM00220">
    <property type="entry name" value="S_TKc"/>
    <property type="match status" value="1"/>
</dbReference>
<evidence type="ECO:0000256" key="6">
    <source>
        <dbReference type="PROSITE-ProRule" id="PRU10141"/>
    </source>
</evidence>
<dbReference type="EMBL" id="JACHIG010000004">
    <property type="protein sequence ID" value="MBB5032685.1"/>
    <property type="molecule type" value="Genomic_DNA"/>
</dbReference>